<sequence length="103" mass="12194">MTPSEALMGIDPIRQVHHLPDIPYHCFDSDKSENMLYIPDEAHLMGRDYLDELRRAMEDKKVRQHLKFDITDRRDTYPRIPAGTLVMEQREHPRQEKIQVPLG</sequence>
<dbReference type="InParanoid" id="G4N2D6"/>
<dbReference type="GeneID" id="5049400"/>
<dbReference type="EMBL" id="CM001233">
    <property type="protein sequence ID" value="EHA53341.1"/>
    <property type="molecule type" value="Genomic_DNA"/>
</dbReference>
<keyword evidence="2" id="KW-1185">Reference proteome</keyword>
<gene>
    <name evidence="1" type="ORF">MGG_13904</name>
</gene>
<evidence type="ECO:0000313" key="2">
    <source>
        <dbReference type="Proteomes" id="UP000009058"/>
    </source>
</evidence>
<proteinExistence type="predicted"/>
<protein>
    <submittedName>
        <fullName evidence="1">Uncharacterized protein</fullName>
    </submittedName>
</protein>
<dbReference type="RefSeq" id="XP_003713148.1">
    <property type="nucleotide sequence ID" value="XM_003713100.1"/>
</dbReference>
<dbReference type="HOGENOM" id="CLU_2264275_0_0_1"/>
<dbReference type="KEGG" id="mgr:MGG_13904"/>
<organism evidence="1 2">
    <name type="scientific">Pyricularia oryzae (strain 70-15 / ATCC MYA-4617 / FGSC 8958)</name>
    <name type="common">Rice blast fungus</name>
    <name type="synonym">Magnaporthe oryzae</name>
    <dbReference type="NCBI Taxonomy" id="242507"/>
    <lineage>
        <taxon>Eukaryota</taxon>
        <taxon>Fungi</taxon>
        <taxon>Dikarya</taxon>
        <taxon>Ascomycota</taxon>
        <taxon>Pezizomycotina</taxon>
        <taxon>Sordariomycetes</taxon>
        <taxon>Sordariomycetidae</taxon>
        <taxon>Magnaporthales</taxon>
        <taxon>Pyriculariaceae</taxon>
        <taxon>Pyricularia</taxon>
    </lineage>
</organism>
<evidence type="ECO:0000313" key="1">
    <source>
        <dbReference type="EMBL" id="EHA53341.1"/>
    </source>
</evidence>
<dbReference type="Proteomes" id="UP000009058">
    <property type="component" value="Chromosome 3"/>
</dbReference>
<name>G4N2D6_PYRO7</name>
<reference evidence="1 2" key="1">
    <citation type="journal article" date="2005" name="Nature">
        <title>The genome sequence of the rice blast fungus Magnaporthe grisea.</title>
        <authorList>
            <person name="Dean R.A."/>
            <person name="Talbot N.J."/>
            <person name="Ebbole D.J."/>
            <person name="Farman M.L."/>
            <person name="Mitchell T.K."/>
            <person name="Orbach M.J."/>
            <person name="Thon M."/>
            <person name="Kulkarni R."/>
            <person name="Xu J.R."/>
            <person name="Pan H."/>
            <person name="Read N.D."/>
            <person name="Lee Y.H."/>
            <person name="Carbone I."/>
            <person name="Brown D."/>
            <person name="Oh Y.Y."/>
            <person name="Donofrio N."/>
            <person name="Jeong J.S."/>
            <person name="Soanes D.M."/>
            <person name="Djonovic S."/>
            <person name="Kolomiets E."/>
            <person name="Rehmeyer C."/>
            <person name="Li W."/>
            <person name="Harding M."/>
            <person name="Kim S."/>
            <person name="Lebrun M.H."/>
            <person name="Bohnert H."/>
            <person name="Coughlan S."/>
            <person name="Butler J."/>
            <person name="Calvo S."/>
            <person name="Ma L.J."/>
            <person name="Nicol R."/>
            <person name="Purcell S."/>
            <person name="Nusbaum C."/>
            <person name="Galagan J.E."/>
            <person name="Birren B.W."/>
        </authorList>
    </citation>
    <scope>NUCLEOTIDE SEQUENCE [LARGE SCALE GENOMIC DNA]</scope>
    <source>
        <strain evidence="2">70-15 / ATCC MYA-4617 / FGSC 8958</strain>
    </source>
</reference>
<reference key="2">
    <citation type="submission" date="2011-05" db="EMBL/GenBank/DDBJ databases">
        <title>The Genome Sequence of Magnaporthe oryzae 70-15.</title>
        <authorList>
            <consortium name="The Broad Institute Genome Sequencing Platform"/>
            <person name="Ma L.-J."/>
            <person name="Dead R."/>
            <person name="Young S.K."/>
            <person name="Zeng Q."/>
            <person name="Gargeya S."/>
            <person name="Fitzgerald M."/>
            <person name="Haas B."/>
            <person name="Abouelleil A."/>
            <person name="Alvarado L."/>
            <person name="Arachchi H.M."/>
            <person name="Berlin A."/>
            <person name="Brown A."/>
            <person name="Chapman S.B."/>
            <person name="Chen Z."/>
            <person name="Dunbar C."/>
            <person name="Freedman E."/>
            <person name="Gearin G."/>
            <person name="Gellesch M."/>
            <person name="Goldberg J."/>
            <person name="Griggs A."/>
            <person name="Gujja S."/>
            <person name="Heiman D."/>
            <person name="Howarth C."/>
            <person name="Larson L."/>
            <person name="Lui A."/>
            <person name="MacDonald P.J.P."/>
            <person name="Mehta T."/>
            <person name="Montmayeur A."/>
            <person name="Murphy C."/>
            <person name="Neiman D."/>
            <person name="Pearson M."/>
            <person name="Priest M."/>
            <person name="Roberts A."/>
            <person name="Saif S."/>
            <person name="Shea T."/>
            <person name="Shenoy N."/>
            <person name="Sisk P."/>
            <person name="Stolte C."/>
            <person name="Sykes S."/>
            <person name="Yandava C."/>
            <person name="Wortman J."/>
            <person name="Nusbaum C."/>
            <person name="Birren B."/>
        </authorList>
    </citation>
    <scope>NUCLEOTIDE SEQUENCE</scope>
    <source>
        <strain>70-15</strain>
    </source>
</reference>
<accession>G4N2D6</accession>
<dbReference type="AlphaFoldDB" id="G4N2D6"/>
<dbReference type="VEuPathDB" id="FungiDB:MGG_13904"/>